<protein>
    <recommendedName>
        <fullName evidence="1">Carboxylesterase type B domain-containing protein</fullName>
    </recommendedName>
</protein>
<organism evidence="2 3">
    <name type="scientific">Streptomyces enissocaesilis</name>
    <dbReference type="NCBI Taxonomy" id="332589"/>
    <lineage>
        <taxon>Bacteria</taxon>
        <taxon>Bacillati</taxon>
        <taxon>Actinomycetota</taxon>
        <taxon>Actinomycetes</taxon>
        <taxon>Kitasatosporales</taxon>
        <taxon>Streptomycetaceae</taxon>
        <taxon>Streptomyces</taxon>
        <taxon>Streptomyces rochei group</taxon>
    </lineage>
</organism>
<evidence type="ECO:0000313" key="3">
    <source>
        <dbReference type="Proteomes" id="UP001500403"/>
    </source>
</evidence>
<dbReference type="Gene3D" id="3.40.50.1820">
    <property type="entry name" value="alpha/beta hydrolase"/>
    <property type="match status" value="1"/>
</dbReference>
<dbReference type="InterPro" id="IPR050309">
    <property type="entry name" value="Type-B_Carboxylest/Lipase"/>
</dbReference>
<dbReference type="SUPFAM" id="SSF53474">
    <property type="entry name" value="alpha/beta-Hydrolases"/>
    <property type="match status" value="1"/>
</dbReference>
<dbReference type="InterPro" id="IPR029058">
    <property type="entry name" value="AB_hydrolase_fold"/>
</dbReference>
<dbReference type="RefSeq" id="WP_344496128.1">
    <property type="nucleotide sequence ID" value="NZ_BAAAUD010000035.1"/>
</dbReference>
<reference evidence="2 3" key="1">
    <citation type="journal article" date="2019" name="Int. J. Syst. Evol. Microbiol.">
        <title>The Global Catalogue of Microorganisms (GCM) 10K type strain sequencing project: providing services to taxonomists for standard genome sequencing and annotation.</title>
        <authorList>
            <consortium name="The Broad Institute Genomics Platform"/>
            <consortium name="The Broad Institute Genome Sequencing Center for Infectious Disease"/>
            <person name="Wu L."/>
            <person name="Ma J."/>
        </authorList>
    </citation>
    <scope>NUCLEOTIDE SEQUENCE [LARGE SCALE GENOMIC DNA]</scope>
    <source>
        <strain evidence="2 3">JCM 9088</strain>
    </source>
</reference>
<dbReference type="EMBL" id="BAAAUD010000035">
    <property type="protein sequence ID" value="GAA2946847.1"/>
    <property type="molecule type" value="Genomic_DNA"/>
</dbReference>
<evidence type="ECO:0000259" key="1">
    <source>
        <dbReference type="Pfam" id="PF00135"/>
    </source>
</evidence>
<evidence type="ECO:0000313" key="2">
    <source>
        <dbReference type="EMBL" id="GAA2946847.1"/>
    </source>
</evidence>
<gene>
    <name evidence="2" type="ORF">GCM10010446_35160</name>
</gene>
<dbReference type="Proteomes" id="UP001500403">
    <property type="component" value="Unassembled WGS sequence"/>
</dbReference>
<feature type="domain" description="Carboxylesterase type B" evidence="1">
    <location>
        <begin position="82"/>
        <end position="193"/>
    </location>
</feature>
<keyword evidence="3" id="KW-1185">Reference proteome</keyword>
<accession>A0ABN3XDU5</accession>
<dbReference type="Pfam" id="PF00135">
    <property type="entry name" value="COesterase"/>
    <property type="match status" value="1"/>
</dbReference>
<proteinExistence type="predicted"/>
<name>A0ABN3XDU5_9ACTN</name>
<dbReference type="InterPro" id="IPR002018">
    <property type="entry name" value="CarbesteraseB"/>
</dbReference>
<sequence>MSGTKLMPLSPREALRSGRFNRVPVLIGVNHDEERGRGLGQELAPGGAPMEPEAYEPAIREEFGDRADGVLKRYPLGAFPSAGEALATVRTDAAWSAPTLDTARLLSAWAPTRMYEFSERDTPWFDAYPTPSFDQRAQHMSEPAYLFDMDLFQEVKHGQARFRDRMISTWVEFADSGRTNRPHFQEAGGYVQTLASDTWRRADFTKDHDYPFWKNHR</sequence>
<comment type="caution">
    <text evidence="2">The sequence shown here is derived from an EMBL/GenBank/DDBJ whole genome shotgun (WGS) entry which is preliminary data.</text>
</comment>
<dbReference type="PANTHER" id="PTHR11559">
    <property type="entry name" value="CARBOXYLESTERASE"/>
    <property type="match status" value="1"/>
</dbReference>